<dbReference type="PANTHER" id="PTHR33067:SF9">
    <property type="entry name" value="RNA-DIRECTED DNA POLYMERASE"/>
    <property type="match status" value="1"/>
</dbReference>
<proteinExistence type="predicted"/>
<protein>
    <recommendedName>
        <fullName evidence="2">MAK10-like protein</fullName>
    </recommendedName>
</protein>
<sequence length="538" mass="62028">MVEREIDNLTMEQYLTLTGGNQAPGVVKPEIGGNVNFEIKSQFMRELREDTFSGNKNDDAHEHVKRVLDIEPSIPKISLKRPLSKGIVRHQEPPNSLRKFGTSSKKETRHYTKLANGIMTFYINAPLMISITIRRSIEGSSYEGITAIMNKLENLGRDMKKLKENVLAIHVGCQTRGGAYLVKDCPLKEEVKSIKEAKYGEFGRPSPFGNGAKYRVGPPGYYIRLDNRPPVGEKRPSLEELMNKHLEESTQRRTEMEEWLTNEFRTKAANEINSPSLDQCKSMYTSEKTPINNGQHEISIASNKCTQIVQTTDVSSKVLLYMTKRYPIGIVENVLVKIDKFLFPSDFVVIDMLNIRNETMILRRPFLATIHAEIDIFDREISLGIGGDRVTFDMDKKIHNFTTLIGEIYLINTTSNTPSDASSRVEETNDLHNENNYCNQKQGRSLSREYELGIGKKGHMQEDIWENYRKVQGDNTYWWHDQKSKEEKRQKLGINLEEYEPPMIHVETFKVKRKRKQSRFKDMICKEVDSGRRIHRQT</sequence>
<evidence type="ECO:0000313" key="1">
    <source>
        <dbReference type="EMBL" id="GEU45451.1"/>
    </source>
</evidence>
<dbReference type="Gene3D" id="2.40.70.10">
    <property type="entry name" value="Acid Proteases"/>
    <property type="match status" value="1"/>
</dbReference>
<comment type="caution">
    <text evidence="1">The sequence shown here is derived from an EMBL/GenBank/DDBJ whole genome shotgun (WGS) entry which is preliminary data.</text>
</comment>
<dbReference type="EMBL" id="BKCJ010001987">
    <property type="protein sequence ID" value="GEU45451.1"/>
    <property type="molecule type" value="Genomic_DNA"/>
</dbReference>
<dbReference type="PANTHER" id="PTHR33067">
    <property type="entry name" value="RNA-DIRECTED DNA POLYMERASE-RELATED"/>
    <property type="match status" value="1"/>
</dbReference>
<reference evidence="1" key="1">
    <citation type="journal article" date="2019" name="Sci. Rep.">
        <title>Draft genome of Tanacetum cinerariifolium, the natural source of mosquito coil.</title>
        <authorList>
            <person name="Yamashiro T."/>
            <person name="Shiraishi A."/>
            <person name="Satake H."/>
            <person name="Nakayama K."/>
        </authorList>
    </citation>
    <scope>NUCLEOTIDE SEQUENCE</scope>
</reference>
<evidence type="ECO:0008006" key="2">
    <source>
        <dbReference type="Google" id="ProtNLM"/>
    </source>
</evidence>
<dbReference type="AlphaFoldDB" id="A0A6L2K7R7"/>
<dbReference type="InterPro" id="IPR021109">
    <property type="entry name" value="Peptidase_aspartic_dom_sf"/>
</dbReference>
<name>A0A6L2K7R7_TANCI</name>
<accession>A0A6L2K7R7</accession>
<gene>
    <name evidence="1" type="ORF">Tci_017429</name>
</gene>
<organism evidence="1">
    <name type="scientific">Tanacetum cinerariifolium</name>
    <name type="common">Dalmatian daisy</name>
    <name type="synonym">Chrysanthemum cinerariifolium</name>
    <dbReference type="NCBI Taxonomy" id="118510"/>
    <lineage>
        <taxon>Eukaryota</taxon>
        <taxon>Viridiplantae</taxon>
        <taxon>Streptophyta</taxon>
        <taxon>Embryophyta</taxon>
        <taxon>Tracheophyta</taxon>
        <taxon>Spermatophyta</taxon>
        <taxon>Magnoliopsida</taxon>
        <taxon>eudicotyledons</taxon>
        <taxon>Gunneridae</taxon>
        <taxon>Pentapetalae</taxon>
        <taxon>asterids</taxon>
        <taxon>campanulids</taxon>
        <taxon>Asterales</taxon>
        <taxon>Asteraceae</taxon>
        <taxon>Asteroideae</taxon>
        <taxon>Anthemideae</taxon>
        <taxon>Anthemidinae</taxon>
        <taxon>Tanacetum</taxon>
    </lineage>
</organism>